<dbReference type="PANTHER" id="PTHR34048:SF3">
    <property type="entry name" value="LOW-DENSITY RECEPTOR-LIKE PROTEIN"/>
    <property type="match status" value="1"/>
</dbReference>
<evidence type="ECO:0000313" key="4">
    <source>
        <dbReference type="Proteomes" id="UP001491310"/>
    </source>
</evidence>
<protein>
    <recommendedName>
        <fullName evidence="2">Glycosyltransferase 61 catalytic domain-containing protein</fullName>
    </recommendedName>
</protein>
<dbReference type="InterPro" id="IPR049625">
    <property type="entry name" value="Glyco_transf_61_cat"/>
</dbReference>
<dbReference type="InterPro" id="IPR040377">
    <property type="entry name" value="Ssl2009-like"/>
</dbReference>
<dbReference type="Pfam" id="PF04577">
    <property type="entry name" value="Glyco_transf_61"/>
    <property type="match status" value="1"/>
</dbReference>
<organism evidence="3 4">
    <name type="scientific">Coccomyxa subellipsoidea</name>
    <dbReference type="NCBI Taxonomy" id="248742"/>
    <lineage>
        <taxon>Eukaryota</taxon>
        <taxon>Viridiplantae</taxon>
        <taxon>Chlorophyta</taxon>
        <taxon>core chlorophytes</taxon>
        <taxon>Trebouxiophyceae</taxon>
        <taxon>Trebouxiophyceae incertae sedis</taxon>
        <taxon>Coccomyxaceae</taxon>
        <taxon>Coccomyxa</taxon>
    </lineage>
</organism>
<feature type="domain" description="Glycosyltransferase 61 catalytic" evidence="2">
    <location>
        <begin position="383"/>
        <end position="495"/>
    </location>
</feature>
<feature type="transmembrane region" description="Helical" evidence="1">
    <location>
        <begin position="58"/>
        <end position="77"/>
    </location>
</feature>
<evidence type="ECO:0000313" key="3">
    <source>
        <dbReference type="EMBL" id="KAK9906481.1"/>
    </source>
</evidence>
<evidence type="ECO:0000259" key="2">
    <source>
        <dbReference type="Pfam" id="PF04577"/>
    </source>
</evidence>
<dbReference type="PANTHER" id="PTHR34048">
    <property type="entry name" value="LOW-DENSITY RECEPTOR-LIKE PROTEIN"/>
    <property type="match status" value="1"/>
</dbReference>
<keyword evidence="1" id="KW-0812">Transmembrane</keyword>
<proteinExistence type="predicted"/>
<keyword evidence="1" id="KW-0472">Membrane</keyword>
<name>A0ABR2YJ21_9CHLO</name>
<gene>
    <name evidence="3" type="ORF">WJX75_002597</name>
</gene>
<keyword evidence="1" id="KW-1133">Transmembrane helix</keyword>
<dbReference type="EMBL" id="JALJOT010000010">
    <property type="protein sequence ID" value="KAK9906481.1"/>
    <property type="molecule type" value="Genomic_DNA"/>
</dbReference>
<dbReference type="Proteomes" id="UP001491310">
    <property type="component" value="Unassembled WGS sequence"/>
</dbReference>
<keyword evidence="4" id="KW-1185">Reference proteome</keyword>
<comment type="caution">
    <text evidence="3">The sequence shown here is derived from an EMBL/GenBank/DDBJ whole genome shotgun (WGS) entry which is preliminary data.</text>
</comment>
<reference evidence="3 4" key="1">
    <citation type="journal article" date="2024" name="Nat. Commun.">
        <title>Phylogenomics reveals the evolutionary origins of lichenization in chlorophyte algae.</title>
        <authorList>
            <person name="Puginier C."/>
            <person name="Libourel C."/>
            <person name="Otte J."/>
            <person name="Skaloud P."/>
            <person name="Haon M."/>
            <person name="Grisel S."/>
            <person name="Petersen M."/>
            <person name="Berrin J.G."/>
            <person name="Delaux P.M."/>
            <person name="Dal Grande F."/>
            <person name="Keller J."/>
        </authorList>
    </citation>
    <scope>NUCLEOTIDE SEQUENCE [LARGE SCALE GENOMIC DNA]</scope>
    <source>
        <strain evidence="3 4">SAG 216-7</strain>
    </source>
</reference>
<accession>A0ABR2YJ21</accession>
<sequence>MSALVQAPGTSSRWQCLSIDPRCSKAALTQLQRSRPMRMQRQRTVAVRAERNGNGGGFMTGFVIGGAIFGALGFLFAPQISAALLSEDQRLKLPKFLDEEEKDTEATKQDLADKIASLNAAIDDVSAQLKAQDTWLQKWDESAVDLCHSNNGKDQRKELESLLRCREMSDFHMTAASSPHVLCNVDNLLVDPSRAHKAACPKHRPGYMCQGTSYHVYSEGAFGGVCEWPRRNLTAFPRDHLRDIMESFAAYPSSDLPKAKQVEEVPTLLVTREVLETGNIFHVLTDLMNAYITLRMLGWEKRQRQVVILDSHPQQLLDGFWAAAVAGGGKDALEAPWSATSAGGTSRLVRRLSDLAEPTLLARAAFVPPGYTSLLFAHLYEESSCPLPTALFRGFRDFLLRPLGLHEISAPVNGPIMVTFISRRPTTQRQLVRLIDNEAEVVKMLRALPGVDVQVADLATLSLQRQLELVCQTDILVGMHGAAMAWTLLMQSHAAAVELWPRPDGVWRCYEHTSHWAGLLYRNWSNPHPQQVTGRERSDYTNVDVNALRLILEPLVSKVEKRRQQHKLYQDSFQGE</sequence>
<evidence type="ECO:0000256" key="1">
    <source>
        <dbReference type="SAM" id="Phobius"/>
    </source>
</evidence>